<dbReference type="EMBL" id="UINC01074086">
    <property type="protein sequence ID" value="SVC10947.1"/>
    <property type="molecule type" value="Genomic_DNA"/>
</dbReference>
<name>A0A382JIH1_9ZZZZ</name>
<proteinExistence type="predicted"/>
<dbReference type="PANTHER" id="PTHR38731">
    <property type="entry name" value="LIPL45-RELATED LIPOPROTEIN-RELATED"/>
    <property type="match status" value="1"/>
</dbReference>
<reference evidence="2" key="1">
    <citation type="submission" date="2018-05" db="EMBL/GenBank/DDBJ databases">
        <authorList>
            <person name="Lanie J.A."/>
            <person name="Ng W.-L."/>
            <person name="Kazmierczak K.M."/>
            <person name="Andrzejewski T.M."/>
            <person name="Davidsen T.M."/>
            <person name="Wayne K.J."/>
            <person name="Tettelin H."/>
            <person name="Glass J.I."/>
            <person name="Rusch D."/>
            <person name="Podicherti R."/>
            <person name="Tsui H.-C.T."/>
            <person name="Winkler M.E."/>
        </authorList>
    </citation>
    <scope>NUCLEOTIDE SEQUENCE</scope>
</reference>
<accession>A0A382JIH1</accession>
<dbReference type="Gene3D" id="2.60.120.1440">
    <property type="match status" value="1"/>
</dbReference>
<sequence>MRFFFSSKSLLIIAFFCFSTQFASAQSSEPAIASLLQVEGAVEAVTAKSPKGRRGINGMLLFAGDKISTAENSKATIEYRDGSRVRLFQNSQLILNLSEEQATSKRTFKFQLSLNKGSLRGRFLKGLQRTRIRTPTAQIGVKGTSVRIKDNDNRATVSLTEGQVEVSNLSSKTILNPGQWLPDFGRTEDLTEKVAPLPNILHLKTFDYELDFRDGKSKQLKFSVQLQHGISGKTVARSGLVVFESDYYSIRLPKRFMLDKKGFARVLVGIDPPRLTDPGFKGLITIRAFMDQDGFDDVAEGS</sequence>
<dbReference type="InterPro" id="IPR006860">
    <property type="entry name" value="FecR"/>
</dbReference>
<feature type="domain" description="FecR protein" evidence="1">
    <location>
        <begin position="65"/>
        <end position="165"/>
    </location>
</feature>
<evidence type="ECO:0000259" key="1">
    <source>
        <dbReference type="Pfam" id="PF04773"/>
    </source>
</evidence>
<dbReference type="AlphaFoldDB" id="A0A382JIH1"/>
<gene>
    <name evidence="2" type="ORF">METZ01_LOCUS263801</name>
</gene>
<dbReference type="Pfam" id="PF04773">
    <property type="entry name" value="FecR"/>
    <property type="match status" value="1"/>
</dbReference>
<evidence type="ECO:0000313" key="2">
    <source>
        <dbReference type="EMBL" id="SVC10947.1"/>
    </source>
</evidence>
<feature type="non-terminal residue" evidence="2">
    <location>
        <position position="302"/>
    </location>
</feature>
<dbReference type="PANTHER" id="PTHR38731:SF3">
    <property type="entry name" value="BLL6125 PROTEIN"/>
    <property type="match status" value="1"/>
</dbReference>
<protein>
    <recommendedName>
        <fullName evidence="1">FecR protein domain-containing protein</fullName>
    </recommendedName>
</protein>
<organism evidence="2">
    <name type="scientific">marine metagenome</name>
    <dbReference type="NCBI Taxonomy" id="408172"/>
    <lineage>
        <taxon>unclassified sequences</taxon>
        <taxon>metagenomes</taxon>
        <taxon>ecological metagenomes</taxon>
    </lineage>
</organism>